<evidence type="ECO:0000259" key="2">
    <source>
        <dbReference type="Pfam" id="PF06985"/>
    </source>
</evidence>
<gene>
    <name evidence="4" type="primary">I1S7Z5</name>
</gene>
<feature type="region of interest" description="Disordered" evidence="1">
    <location>
        <begin position="636"/>
        <end position="673"/>
    </location>
</feature>
<dbReference type="PANTHER" id="PTHR10622">
    <property type="entry name" value="HET DOMAIN-CONTAINING PROTEIN"/>
    <property type="match status" value="1"/>
</dbReference>
<evidence type="ECO:0000259" key="3">
    <source>
        <dbReference type="Pfam" id="PF26640"/>
    </source>
</evidence>
<dbReference type="Pfam" id="PF06985">
    <property type="entry name" value="HET"/>
    <property type="match status" value="1"/>
</dbReference>
<feature type="domain" description="DUF8212" evidence="3">
    <location>
        <begin position="243"/>
        <end position="368"/>
    </location>
</feature>
<reference evidence="4" key="1">
    <citation type="submission" date="2019-10" db="EMBL/GenBank/DDBJ databases">
        <authorList>
            <person name="Nor Muhammad N."/>
        </authorList>
    </citation>
    <scope>NUCLEOTIDE SEQUENCE</scope>
</reference>
<dbReference type="Pfam" id="PF26640">
    <property type="entry name" value="DUF8212"/>
    <property type="match status" value="1"/>
</dbReference>
<dbReference type="AlphaFoldDB" id="A0A5K1JS60"/>
<dbReference type="InterPro" id="IPR058525">
    <property type="entry name" value="DUF8212"/>
</dbReference>
<dbReference type="PANTHER" id="PTHR10622:SF10">
    <property type="entry name" value="HET DOMAIN-CONTAINING PROTEIN"/>
    <property type="match status" value="1"/>
</dbReference>
<evidence type="ECO:0000256" key="1">
    <source>
        <dbReference type="SAM" id="MobiDB-lite"/>
    </source>
</evidence>
<evidence type="ECO:0000313" key="4">
    <source>
        <dbReference type="EMBL" id="VWO94662.1"/>
    </source>
</evidence>
<accession>A0A5K1JS60</accession>
<organism evidence="4">
    <name type="scientific">Ganoderma boninense</name>
    <dbReference type="NCBI Taxonomy" id="34458"/>
    <lineage>
        <taxon>Eukaryota</taxon>
        <taxon>Fungi</taxon>
        <taxon>Dikarya</taxon>
        <taxon>Basidiomycota</taxon>
        <taxon>Agaricomycotina</taxon>
        <taxon>Agaricomycetes</taxon>
        <taxon>Polyporales</taxon>
        <taxon>Polyporaceae</taxon>
        <taxon>Ganoderma</taxon>
    </lineage>
</organism>
<name>A0A5K1JS60_9APHY</name>
<feature type="compositionally biased region" description="Polar residues" evidence="1">
    <location>
        <begin position="636"/>
        <end position="652"/>
    </location>
</feature>
<dbReference type="EMBL" id="LR724127">
    <property type="protein sequence ID" value="VWO94662.1"/>
    <property type="molecule type" value="Genomic_DNA"/>
</dbReference>
<protein>
    <submittedName>
        <fullName evidence="4">N/A</fullName>
    </submittedName>
</protein>
<sequence>MRFLDTVTGQFVDRNPRDRTVKYAILSHTWSWEGEQTYQELREIQKRALLHKQGRFQPIVSPPPPSSNPSSTNPVAPALVLPASSASSQFEPALRSIWHDPELSFKIRGACKLARADGYRYIWIDSCCIDKTSSSELSESINSMFQWYARADVCYAFLVDVPATKTTQPKTPISGRATGSLAVGRFRSSSRLHVSWFSPWTGRVAERLSWAAKRSTARIEDWAYSLLGLFDIAMPTLYGERDRAFRRLQEDIMRRIPDQSLFAWTSFSANLSDSLPRSLSEPPAAETQRNSDARVLLSCKRYSGFAESSSLLVPSPYRFSPSWNIDAVSHDEVIRRLDTFQTRLPASDYNFTPHGIRTQLPLIPLSAALLGRVCYIPPSTSDVEFLECGFISIAEAHFFDLLPLSPENIVGLGLPPVPQVVLKTIYIAHPWAKDDGALDVARRQPHEAITLVLSKKARDALSAQGYAAELRGPDGDRPDTHSLALASDTHAISIQYRHTLEQDGRRLRVTAEVQVSEPLPVTLYRAIHEDVYLAEPFTLSWIDSLASPWNINLTNSQNEVVVSTPETGPFTMVLKLRFATTDHYLIGVEFLHKSTFVRGGMGRSLSQSTTKSSLVPLSLNVPQPRRPPRIIAMSPSDSTQPAIEQEPINENSPLPAALEASGPIGRDDNRSQASVQADLTSLSTLLRVQATRVLSSTPLLPPPSDGSSPSSPDVTAVEPAATCKAGNVDEDPMARCLAHLFPVGCYTDEWGAASGHEAVCTLSLAGLTAAETRAMREELAATAPYLHAVAVMVRETFDELQLLGAGQEPPSPSGDSGDSGPFAALIAQDGAQLREITQSIRDGTQTSRRFILEVLKFLTVKSLRMGMQLHWFDVHLPVIEANEKAHEVESW</sequence>
<proteinExistence type="predicted"/>
<feature type="region of interest" description="Disordered" evidence="1">
    <location>
        <begin position="696"/>
        <end position="716"/>
    </location>
</feature>
<dbReference type="InterPro" id="IPR010730">
    <property type="entry name" value="HET"/>
</dbReference>
<feature type="domain" description="Heterokaryon incompatibility" evidence="2">
    <location>
        <begin position="89"/>
        <end position="165"/>
    </location>
</feature>